<gene>
    <name evidence="2" type="ORF">MES5069_250085</name>
</gene>
<accession>A0ABM9DUH5</accession>
<keyword evidence="1" id="KW-0732">Signal</keyword>
<dbReference type="Proteomes" id="UP001153050">
    <property type="component" value="Unassembled WGS sequence"/>
</dbReference>
<comment type="caution">
    <text evidence="2">The sequence shown here is derived from an EMBL/GenBank/DDBJ whole genome shotgun (WGS) entry which is preliminary data.</text>
</comment>
<protein>
    <recommendedName>
        <fullName evidence="4">Secreted protein</fullName>
    </recommendedName>
</protein>
<feature type="signal peptide" evidence="1">
    <location>
        <begin position="1"/>
        <end position="27"/>
    </location>
</feature>
<evidence type="ECO:0008006" key="4">
    <source>
        <dbReference type="Google" id="ProtNLM"/>
    </source>
</evidence>
<evidence type="ECO:0000256" key="1">
    <source>
        <dbReference type="SAM" id="SignalP"/>
    </source>
</evidence>
<organism evidence="2 3">
    <name type="scientific">Mesorhizobium escarrei</name>
    <dbReference type="NCBI Taxonomy" id="666018"/>
    <lineage>
        <taxon>Bacteria</taxon>
        <taxon>Pseudomonadati</taxon>
        <taxon>Pseudomonadota</taxon>
        <taxon>Alphaproteobacteria</taxon>
        <taxon>Hyphomicrobiales</taxon>
        <taxon>Phyllobacteriaceae</taxon>
        <taxon>Mesorhizobium</taxon>
    </lineage>
</organism>
<dbReference type="EMBL" id="CAKXZT010000119">
    <property type="protein sequence ID" value="CAH2400319.1"/>
    <property type="molecule type" value="Genomic_DNA"/>
</dbReference>
<evidence type="ECO:0000313" key="2">
    <source>
        <dbReference type="EMBL" id="CAH2400319.1"/>
    </source>
</evidence>
<reference evidence="2 3" key="1">
    <citation type="submission" date="2022-03" db="EMBL/GenBank/DDBJ databases">
        <authorList>
            <person name="Brunel B."/>
        </authorList>
    </citation>
    <scope>NUCLEOTIDE SEQUENCE [LARGE SCALE GENOMIC DNA]</scope>
    <source>
        <strain evidence="2">STM5069sample</strain>
    </source>
</reference>
<evidence type="ECO:0000313" key="3">
    <source>
        <dbReference type="Proteomes" id="UP001153050"/>
    </source>
</evidence>
<name>A0ABM9DUH5_9HYPH</name>
<sequence>MRAINLELFKLASAVFLFCAWSGDIHAGEFKKTNCWFEIPRDRGMTCGALNVPENRKKASETEITLSVVSSSPTASGTSPLCFSRAGLASPPILATGKTSRHGGSS</sequence>
<proteinExistence type="predicted"/>
<keyword evidence="3" id="KW-1185">Reference proteome</keyword>
<feature type="chain" id="PRO_5045630756" description="Secreted protein" evidence="1">
    <location>
        <begin position="28"/>
        <end position="106"/>
    </location>
</feature>
<dbReference type="RefSeq" id="WP_254018239.1">
    <property type="nucleotide sequence ID" value="NZ_CAKXZT010000119.1"/>
</dbReference>